<name>A0ABR4AG95_9LECA</name>
<dbReference type="EMBL" id="JBHFEH010000202">
    <property type="protein sequence ID" value="KAL2044529.1"/>
    <property type="molecule type" value="Genomic_DNA"/>
</dbReference>
<accession>A0ABR4AG95</accession>
<organism evidence="1 2">
    <name type="scientific">Lepraria finkii</name>
    <dbReference type="NCBI Taxonomy" id="1340010"/>
    <lineage>
        <taxon>Eukaryota</taxon>
        <taxon>Fungi</taxon>
        <taxon>Dikarya</taxon>
        <taxon>Ascomycota</taxon>
        <taxon>Pezizomycotina</taxon>
        <taxon>Lecanoromycetes</taxon>
        <taxon>OSLEUM clade</taxon>
        <taxon>Lecanoromycetidae</taxon>
        <taxon>Lecanorales</taxon>
        <taxon>Lecanorineae</taxon>
        <taxon>Stereocaulaceae</taxon>
        <taxon>Lepraria</taxon>
    </lineage>
</organism>
<gene>
    <name evidence="1" type="ORF">ABVK25_012409</name>
</gene>
<protein>
    <submittedName>
        <fullName evidence="1">Uncharacterized protein</fullName>
    </submittedName>
</protein>
<evidence type="ECO:0000313" key="2">
    <source>
        <dbReference type="Proteomes" id="UP001590951"/>
    </source>
</evidence>
<sequence>MAIFERYGPVVPSAAHAIEVLKTFRDSVSKPLSNTIAMANHTCTVYHGLGASANPSRFHDSQAQRFAPDMGMYFMPDPLTEEWFSQQVVNLDFQDMF</sequence>
<dbReference type="Proteomes" id="UP001590951">
    <property type="component" value="Unassembled WGS sequence"/>
</dbReference>
<reference evidence="1 2" key="1">
    <citation type="submission" date="2024-09" db="EMBL/GenBank/DDBJ databases">
        <title>Rethinking Asexuality: The Enigmatic Case of Functional Sexual Genes in Lepraria (Stereocaulaceae).</title>
        <authorList>
            <person name="Doellman M."/>
            <person name="Sun Y."/>
            <person name="Barcenas-Pena A."/>
            <person name="Lumbsch H.T."/>
            <person name="Grewe F."/>
        </authorList>
    </citation>
    <scope>NUCLEOTIDE SEQUENCE [LARGE SCALE GENOMIC DNA]</scope>
    <source>
        <strain evidence="1 2">Grewe 0041</strain>
    </source>
</reference>
<evidence type="ECO:0000313" key="1">
    <source>
        <dbReference type="EMBL" id="KAL2044529.1"/>
    </source>
</evidence>
<keyword evidence="2" id="KW-1185">Reference proteome</keyword>
<proteinExistence type="predicted"/>
<comment type="caution">
    <text evidence="1">The sequence shown here is derived from an EMBL/GenBank/DDBJ whole genome shotgun (WGS) entry which is preliminary data.</text>
</comment>